<dbReference type="EMBL" id="MF176135">
    <property type="protein sequence ID" value="ASA40206.1"/>
    <property type="molecule type" value="Genomic_DNA"/>
</dbReference>
<dbReference type="AlphaFoldDB" id="A0A1Z2R915"/>
<sequence>MRKQSQSLKPVVVTAQPCEIIRFANHSKHLSIKQCVRLRLLAARLEYRQSVI</sequence>
<accession>A0A1Z2R915</accession>
<reference evidence="1" key="1">
    <citation type="journal article" date="2017" name="PLoS Genet.">
        <title>A highly specific phage defense system is a conserved feature of the Vibrio cholerae mobilome.</title>
        <authorList>
            <person name="O'Hara B.J."/>
            <person name="Barth Z.K."/>
            <person name="McKitterick A.C."/>
            <person name="Seed K.D."/>
        </authorList>
    </citation>
    <scope>NUCLEOTIDE SEQUENCE</scope>
    <source>
        <strain evidence="1">KS39</strain>
    </source>
</reference>
<name>A0A1Z2R915_VIBCE</name>
<protein>
    <submittedName>
        <fullName evidence="1">Uncharacterized protein</fullName>
    </submittedName>
</protein>
<proteinExistence type="predicted"/>
<evidence type="ECO:0000313" key="1">
    <source>
        <dbReference type="EMBL" id="ASA40206.1"/>
    </source>
</evidence>
<organism evidence="1">
    <name type="scientific">Vibrio cholerae serotype O1 biovar El Tor</name>
    <dbReference type="NCBI Taxonomy" id="686"/>
    <lineage>
        <taxon>Bacteria</taxon>
        <taxon>Pseudomonadati</taxon>
        <taxon>Pseudomonadota</taxon>
        <taxon>Gammaproteobacteria</taxon>
        <taxon>Vibrionales</taxon>
        <taxon>Vibrionaceae</taxon>
        <taxon>Vibrio</taxon>
    </lineage>
</organism>